<evidence type="ECO:0000256" key="2">
    <source>
        <dbReference type="ARBA" id="ARBA00022741"/>
    </source>
</evidence>
<name>K2KM67_9GAMM</name>
<dbReference type="AlphaFoldDB" id="K2KM67"/>
<dbReference type="STRING" id="740709.A10D4_01020"/>
<dbReference type="EC" id="6.3.3.2" evidence="5"/>
<dbReference type="EMBL" id="AMRG01000001">
    <property type="protein sequence ID" value="EKE87632.1"/>
    <property type="molecule type" value="Genomic_DNA"/>
</dbReference>
<dbReference type="NCBIfam" id="TIGR02727">
    <property type="entry name" value="MTHFS_bact"/>
    <property type="match status" value="1"/>
</dbReference>
<evidence type="ECO:0000313" key="8">
    <source>
        <dbReference type="Proteomes" id="UP000014115"/>
    </source>
</evidence>
<dbReference type="PIRSF" id="PIRSF006806">
    <property type="entry name" value="FTHF_cligase"/>
    <property type="match status" value="1"/>
</dbReference>
<gene>
    <name evidence="7" type="ORF">A10D4_01020</name>
</gene>
<comment type="similarity">
    <text evidence="1 5">Belongs to the 5-formyltetrahydrofolate cyclo-ligase family.</text>
</comment>
<keyword evidence="8" id="KW-1185">Reference proteome</keyword>
<dbReference type="GO" id="GO:0035999">
    <property type="term" value="P:tetrahydrofolate interconversion"/>
    <property type="evidence" value="ECO:0007669"/>
    <property type="project" value="TreeGrafter"/>
</dbReference>
<comment type="cofactor">
    <cofactor evidence="5">
        <name>Mg(2+)</name>
        <dbReference type="ChEBI" id="CHEBI:18420"/>
    </cofactor>
</comment>
<dbReference type="InterPro" id="IPR037171">
    <property type="entry name" value="NagB/RpiA_transferase-like"/>
</dbReference>
<dbReference type="eggNOG" id="COG0212">
    <property type="taxonomic scope" value="Bacteria"/>
</dbReference>
<dbReference type="InterPro" id="IPR002698">
    <property type="entry name" value="FTHF_cligase"/>
</dbReference>
<protein>
    <recommendedName>
        <fullName evidence="5">5-formyltetrahydrofolate cyclo-ligase</fullName>
        <ecNumber evidence="5">6.3.3.2</ecNumber>
    </recommendedName>
</protein>
<dbReference type="Pfam" id="PF01812">
    <property type="entry name" value="5-FTHF_cyc-lig"/>
    <property type="match status" value="1"/>
</dbReference>
<dbReference type="InterPro" id="IPR024185">
    <property type="entry name" value="FTHF_cligase-like_sf"/>
</dbReference>
<proteinExistence type="inferred from homology"/>
<dbReference type="Gene3D" id="3.40.50.10420">
    <property type="entry name" value="NagB/RpiA/CoA transferase-like"/>
    <property type="match status" value="1"/>
</dbReference>
<dbReference type="PANTHER" id="PTHR23407">
    <property type="entry name" value="ATPASE INHIBITOR/5-FORMYLTETRAHYDROFOLATE CYCLO-LIGASE"/>
    <property type="match status" value="1"/>
</dbReference>
<reference evidence="7 8" key="1">
    <citation type="journal article" date="2012" name="J. Bacteriol.">
        <title>Genome Sequence of Idiomarina xiamenensis Type Strain 10-D-4.</title>
        <authorList>
            <person name="Lai Q."/>
            <person name="Wang L."/>
            <person name="Wang W."/>
            <person name="Shao Z."/>
        </authorList>
    </citation>
    <scope>NUCLEOTIDE SEQUENCE [LARGE SCALE GENOMIC DNA]</scope>
    <source>
        <strain evidence="7 8">10-D-4</strain>
    </source>
</reference>
<comment type="catalytic activity">
    <reaction evidence="5">
        <text>(6S)-5-formyl-5,6,7,8-tetrahydrofolate + ATP = (6R)-5,10-methenyltetrahydrofolate + ADP + phosphate</text>
        <dbReference type="Rhea" id="RHEA:10488"/>
        <dbReference type="ChEBI" id="CHEBI:30616"/>
        <dbReference type="ChEBI" id="CHEBI:43474"/>
        <dbReference type="ChEBI" id="CHEBI:57455"/>
        <dbReference type="ChEBI" id="CHEBI:57457"/>
        <dbReference type="ChEBI" id="CHEBI:456216"/>
        <dbReference type="EC" id="6.3.3.2"/>
    </reaction>
</comment>
<evidence type="ECO:0000256" key="5">
    <source>
        <dbReference type="RuleBase" id="RU361279"/>
    </source>
</evidence>
<accession>K2KM67</accession>
<organism evidence="7 8">
    <name type="scientific">Idiomarina xiamenensis 10-D-4</name>
    <dbReference type="NCBI Taxonomy" id="740709"/>
    <lineage>
        <taxon>Bacteria</taxon>
        <taxon>Pseudomonadati</taxon>
        <taxon>Pseudomonadota</taxon>
        <taxon>Gammaproteobacteria</taxon>
        <taxon>Alteromonadales</taxon>
        <taxon>Idiomarinaceae</taxon>
        <taxon>Idiomarina</taxon>
    </lineage>
</organism>
<feature type="binding site" evidence="4">
    <location>
        <begin position="20"/>
        <end position="24"/>
    </location>
    <ligand>
        <name>ATP</name>
        <dbReference type="ChEBI" id="CHEBI:30616"/>
    </ligand>
</feature>
<comment type="caution">
    <text evidence="7">The sequence shown here is derived from an EMBL/GenBank/DDBJ whole genome shotgun (WGS) entry which is preliminary data.</text>
</comment>
<feature type="binding site" evidence="4">
    <location>
        <position position="72"/>
    </location>
    <ligand>
        <name>substrate</name>
    </ligand>
</feature>
<dbReference type="PANTHER" id="PTHR23407:SF1">
    <property type="entry name" value="5-FORMYLTETRAHYDROFOLATE CYCLO-LIGASE"/>
    <property type="match status" value="1"/>
</dbReference>
<dbReference type="PATRIC" id="fig|740709.3.peg.204"/>
<keyword evidence="3 4" id="KW-0067">ATP-binding</keyword>
<dbReference type="GO" id="GO:0009396">
    <property type="term" value="P:folic acid-containing compound biosynthetic process"/>
    <property type="evidence" value="ECO:0007669"/>
    <property type="project" value="TreeGrafter"/>
</dbReference>
<dbReference type="GO" id="GO:0030272">
    <property type="term" value="F:5-formyltetrahydrofolate cyclo-ligase activity"/>
    <property type="evidence" value="ECO:0007669"/>
    <property type="project" value="UniProtKB-EC"/>
</dbReference>
<evidence type="ECO:0000256" key="6">
    <source>
        <dbReference type="SAM" id="MobiDB-lite"/>
    </source>
</evidence>
<dbReference type="GO" id="GO:0005524">
    <property type="term" value="F:ATP binding"/>
    <property type="evidence" value="ECO:0007669"/>
    <property type="project" value="UniProtKB-KW"/>
</dbReference>
<dbReference type="SUPFAM" id="SSF100950">
    <property type="entry name" value="NagB/RpiA/CoA transferase-like"/>
    <property type="match status" value="1"/>
</dbReference>
<dbReference type="OrthoDB" id="9801938at2"/>
<dbReference type="RefSeq" id="WP_008487150.1">
    <property type="nucleotide sequence ID" value="NZ_AMRG01000001.1"/>
</dbReference>
<evidence type="ECO:0000256" key="3">
    <source>
        <dbReference type="ARBA" id="ARBA00022840"/>
    </source>
</evidence>
<evidence type="ECO:0000313" key="7">
    <source>
        <dbReference type="EMBL" id="EKE87632.1"/>
    </source>
</evidence>
<dbReference type="Proteomes" id="UP000014115">
    <property type="component" value="Unassembled WGS sequence"/>
</dbReference>
<keyword evidence="5" id="KW-0460">Magnesium</keyword>
<feature type="binding site" evidence="4">
    <location>
        <begin position="152"/>
        <end position="160"/>
    </location>
    <ligand>
        <name>ATP</name>
        <dbReference type="ChEBI" id="CHEBI:30616"/>
    </ligand>
</feature>
<feature type="compositionally biased region" description="Polar residues" evidence="6">
    <location>
        <begin position="1"/>
        <end position="16"/>
    </location>
</feature>
<sequence>MQHSNSQRQRQLPATDQAQRQQLRQQLKQRRAALSPQQRQQAAQRLVEQVLPLLASSPAKLTVALYHSFADELNTEPLLQALRQHGQRLLLPVLHPINRGQLLFLHDDGQQALNLNRFGIAEPQLDCRKVVPLAQIDWLFTPLVGFDQQGQRLGMGGGFYDRTFGRYPQLQVAGLAYDCQQVERLPSAAWDVPLPLIVTPTRYYRFDSGSPSDNA</sequence>
<evidence type="ECO:0000256" key="1">
    <source>
        <dbReference type="ARBA" id="ARBA00010638"/>
    </source>
</evidence>
<keyword evidence="2 4" id="KW-0547">Nucleotide-binding</keyword>
<evidence type="ECO:0000256" key="4">
    <source>
        <dbReference type="PIRSR" id="PIRSR006806-1"/>
    </source>
</evidence>
<dbReference type="GO" id="GO:0046872">
    <property type="term" value="F:metal ion binding"/>
    <property type="evidence" value="ECO:0007669"/>
    <property type="project" value="UniProtKB-KW"/>
</dbReference>
<feature type="region of interest" description="Disordered" evidence="6">
    <location>
        <begin position="1"/>
        <end position="24"/>
    </location>
</feature>
<keyword evidence="5" id="KW-0479">Metal-binding</keyword>